<keyword evidence="2" id="KW-1185">Reference proteome</keyword>
<evidence type="ECO:0000313" key="2">
    <source>
        <dbReference type="Proteomes" id="UP000235145"/>
    </source>
</evidence>
<protein>
    <submittedName>
        <fullName evidence="1">Uncharacterized protein</fullName>
    </submittedName>
</protein>
<accession>A0A9R1W1H3</accession>
<comment type="caution">
    <text evidence="1">The sequence shown here is derived from an EMBL/GenBank/DDBJ whole genome shotgun (WGS) entry which is preliminary data.</text>
</comment>
<reference evidence="1 2" key="1">
    <citation type="journal article" date="2017" name="Nat. Commun.">
        <title>Genome assembly with in vitro proximity ligation data and whole-genome triplication in lettuce.</title>
        <authorList>
            <person name="Reyes-Chin-Wo S."/>
            <person name="Wang Z."/>
            <person name="Yang X."/>
            <person name="Kozik A."/>
            <person name="Arikit S."/>
            <person name="Song C."/>
            <person name="Xia L."/>
            <person name="Froenicke L."/>
            <person name="Lavelle D.O."/>
            <person name="Truco M.J."/>
            <person name="Xia R."/>
            <person name="Zhu S."/>
            <person name="Xu C."/>
            <person name="Xu H."/>
            <person name="Xu X."/>
            <person name="Cox K."/>
            <person name="Korf I."/>
            <person name="Meyers B.C."/>
            <person name="Michelmore R.W."/>
        </authorList>
    </citation>
    <scope>NUCLEOTIDE SEQUENCE [LARGE SCALE GENOMIC DNA]</scope>
    <source>
        <strain evidence="2">cv. Salinas</strain>
        <tissue evidence="1">Seedlings</tissue>
    </source>
</reference>
<dbReference type="EMBL" id="NBSK02000003">
    <property type="protein sequence ID" value="KAJ0216601.1"/>
    <property type="molecule type" value="Genomic_DNA"/>
</dbReference>
<proteinExistence type="predicted"/>
<gene>
    <name evidence="1" type="ORF">LSAT_V11C300119100</name>
</gene>
<sequence length="191" mass="21495">MMIKYLFKYISKGADRVRYTIQKAEQPDESTPVITSGNQDAPQNPQVKNFLDGRYICPHEAAWRILNFHIHLRHPPVQVLSVHEENMQQLLFKEDSTIPEVLSNPYNTITTLVGWFRSNTRDPAGRHLNTQKLINGKSLSSPGALGLMNLRTVSGTIYPTFRAACNALNLIGDDAEWLTAFTEASVWATSP</sequence>
<dbReference type="PANTHER" id="PTHR10492:SF96">
    <property type="entry name" value="ATP-DEPENDENT DNA HELICASE"/>
    <property type="match status" value="1"/>
</dbReference>
<organism evidence="1 2">
    <name type="scientific">Lactuca sativa</name>
    <name type="common">Garden lettuce</name>
    <dbReference type="NCBI Taxonomy" id="4236"/>
    <lineage>
        <taxon>Eukaryota</taxon>
        <taxon>Viridiplantae</taxon>
        <taxon>Streptophyta</taxon>
        <taxon>Embryophyta</taxon>
        <taxon>Tracheophyta</taxon>
        <taxon>Spermatophyta</taxon>
        <taxon>Magnoliopsida</taxon>
        <taxon>eudicotyledons</taxon>
        <taxon>Gunneridae</taxon>
        <taxon>Pentapetalae</taxon>
        <taxon>asterids</taxon>
        <taxon>campanulids</taxon>
        <taxon>Asterales</taxon>
        <taxon>Asteraceae</taxon>
        <taxon>Cichorioideae</taxon>
        <taxon>Cichorieae</taxon>
        <taxon>Lactucinae</taxon>
        <taxon>Lactuca</taxon>
    </lineage>
</organism>
<evidence type="ECO:0000313" key="1">
    <source>
        <dbReference type="EMBL" id="KAJ0216601.1"/>
    </source>
</evidence>
<name>A0A9R1W1H3_LACSA</name>
<dbReference type="AlphaFoldDB" id="A0A9R1W1H3"/>
<dbReference type="PANTHER" id="PTHR10492">
    <property type="match status" value="1"/>
</dbReference>
<dbReference type="Proteomes" id="UP000235145">
    <property type="component" value="Unassembled WGS sequence"/>
</dbReference>